<dbReference type="Proteomes" id="UP000193240">
    <property type="component" value="Unassembled WGS sequence"/>
</dbReference>
<dbReference type="InterPro" id="IPR052897">
    <property type="entry name" value="Sec-Metab_Biosynth_Hydrolase"/>
</dbReference>
<dbReference type="Pfam" id="PF12697">
    <property type="entry name" value="Abhydrolase_6"/>
    <property type="match status" value="1"/>
</dbReference>
<protein>
    <recommendedName>
        <fullName evidence="1">AB hydrolase-1 domain-containing protein</fullName>
    </recommendedName>
</protein>
<dbReference type="AlphaFoldDB" id="A0A1Y2LUC9"/>
<sequence length="251" mass="26826">MSPLPTVLLIPGAWHTPACYTPLLTHLHSLGYPTATAALPSVGPSPGLSTWAADIASITSVLAPLVDAGKRVIVAAHSYGSLPAGEAIKKFLSCDREARGETGGVAHLVYISAFVLPVGATLMGALGGQDLPWFKVSDDKSNVYPINPQEIFYNDLAVEEQERHSSALEPFSYAMFEQKTSWAPWERVAVSYVFCTLDGAIPLQVQREMVQRAGGRWRGVVLEAGHSPFLSRVGETAEAIVGAVRLDSRAG</sequence>
<keyword evidence="3" id="KW-1185">Reference proteome</keyword>
<dbReference type="EMBL" id="KZ107848">
    <property type="protein sequence ID" value="OSS47486.1"/>
    <property type="molecule type" value="Genomic_DNA"/>
</dbReference>
<reference evidence="2 3" key="1">
    <citation type="journal article" date="2017" name="Genome Announc.">
        <title>Genome sequence of the saprophytic ascomycete Epicoccum nigrum ICMP 19927 strain isolated from New Zealand.</title>
        <authorList>
            <person name="Fokin M."/>
            <person name="Fleetwood D."/>
            <person name="Weir B.S."/>
            <person name="Villas-Boas S.G."/>
        </authorList>
    </citation>
    <scope>NUCLEOTIDE SEQUENCE [LARGE SCALE GENOMIC DNA]</scope>
    <source>
        <strain evidence="2 3">ICMP 19927</strain>
    </source>
</reference>
<dbReference type="SUPFAM" id="SSF53474">
    <property type="entry name" value="alpha/beta-Hydrolases"/>
    <property type="match status" value="1"/>
</dbReference>
<dbReference type="InterPro" id="IPR029058">
    <property type="entry name" value="AB_hydrolase_fold"/>
</dbReference>
<name>A0A1Y2LUC9_EPING</name>
<dbReference type="Gene3D" id="3.40.50.1820">
    <property type="entry name" value="alpha/beta hydrolase"/>
    <property type="match status" value="1"/>
</dbReference>
<evidence type="ECO:0000313" key="2">
    <source>
        <dbReference type="EMBL" id="OSS47486.1"/>
    </source>
</evidence>
<dbReference type="InterPro" id="IPR000073">
    <property type="entry name" value="AB_hydrolase_1"/>
</dbReference>
<dbReference type="STRING" id="105696.A0A1Y2LUC9"/>
<dbReference type="PANTHER" id="PTHR37017:SF13">
    <property type="entry name" value="AB HYDROLASE-1 DOMAIN-CONTAINING PROTEIN"/>
    <property type="match status" value="1"/>
</dbReference>
<feature type="domain" description="AB hydrolase-1" evidence="1">
    <location>
        <begin position="7"/>
        <end position="239"/>
    </location>
</feature>
<dbReference type="OMA" id="PGCEAIR"/>
<evidence type="ECO:0000313" key="3">
    <source>
        <dbReference type="Proteomes" id="UP000193240"/>
    </source>
</evidence>
<dbReference type="InParanoid" id="A0A1Y2LUC9"/>
<gene>
    <name evidence="2" type="ORF">B5807_07421</name>
</gene>
<proteinExistence type="predicted"/>
<evidence type="ECO:0000259" key="1">
    <source>
        <dbReference type="Pfam" id="PF12697"/>
    </source>
</evidence>
<accession>A0A1Y2LUC9</accession>
<dbReference type="PANTHER" id="PTHR37017">
    <property type="entry name" value="AB HYDROLASE-1 DOMAIN-CONTAINING PROTEIN-RELATED"/>
    <property type="match status" value="1"/>
</dbReference>
<organism evidence="2 3">
    <name type="scientific">Epicoccum nigrum</name>
    <name type="common">Soil fungus</name>
    <name type="synonym">Epicoccum purpurascens</name>
    <dbReference type="NCBI Taxonomy" id="105696"/>
    <lineage>
        <taxon>Eukaryota</taxon>
        <taxon>Fungi</taxon>
        <taxon>Dikarya</taxon>
        <taxon>Ascomycota</taxon>
        <taxon>Pezizomycotina</taxon>
        <taxon>Dothideomycetes</taxon>
        <taxon>Pleosporomycetidae</taxon>
        <taxon>Pleosporales</taxon>
        <taxon>Pleosporineae</taxon>
        <taxon>Didymellaceae</taxon>
        <taxon>Epicoccum</taxon>
    </lineage>
</organism>